<evidence type="ECO:0000313" key="3">
    <source>
        <dbReference type="Proteomes" id="UP001302949"/>
    </source>
</evidence>
<feature type="transmembrane region" description="Helical" evidence="1">
    <location>
        <begin position="137"/>
        <end position="158"/>
    </location>
</feature>
<feature type="transmembrane region" description="Helical" evidence="1">
    <location>
        <begin position="85"/>
        <end position="103"/>
    </location>
</feature>
<evidence type="ECO:0008006" key="4">
    <source>
        <dbReference type="Google" id="ProtNLM"/>
    </source>
</evidence>
<evidence type="ECO:0000256" key="1">
    <source>
        <dbReference type="SAM" id="Phobius"/>
    </source>
</evidence>
<dbReference type="Proteomes" id="UP001302949">
    <property type="component" value="Unassembled WGS sequence"/>
</dbReference>
<reference evidence="2 3" key="1">
    <citation type="submission" date="2023-12" db="EMBL/GenBank/DDBJ databases">
        <title>Novel species of the genus Arcicella isolated from rivers.</title>
        <authorList>
            <person name="Lu H."/>
        </authorList>
    </citation>
    <scope>NUCLEOTIDE SEQUENCE [LARGE SCALE GENOMIC DNA]</scope>
    <source>
        <strain evidence="2 3">KCTC 23307</strain>
    </source>
</reference>
<sequence length="549" mass="63084">MTNFILFILDKLQWLFRWLSIDYRSLRAIVEVKLLAENRRVHGVQRTQTQKKELNNTFGKSLIFQAFFSFFYGITIFILDQPLYLVMMISFAFIMFMVAFNMISDFAEVLFDTSDNVILLPRPVDGKVIWMARMIHIIVFLGMLTLANSIGSIVFTTIKFGWQAGLLFTLCVALLCLITIFLTSILYLLLTKVVSEEKLKDIIGYAQIGFSVFLAVGYQFIARTDKLIGATVQNIEIKWWHYLTPPAWFAGVMESLINGHFELPYLIFILLVLVIPFLSLYLINNYLSPLFAKNLAGLGTPEITEQVKKTTSKKGFLRIISGIFTQSIVEKSAFEFVWNITSRDRKFKVRAYPIFGMIIYFLYNYFTEVQKEDFNVLMVLYYTMFTIWIFTQQIYLSDDWKAAWLYRVTPLDKPGEIILGGIKSILVKIGIPVFVIVGTVLMIKAGLGMFDDILFAMCGTLFFMSLNIMNSEFSMPFSTEVSGGKVKGSQWLHFLILFIIAPILGFVHYFVAKTSFGLIALSPIFLIIALLLLREYRKIGWEKIKEQGA</sequence>
<proteinExistence type="predicted"/>
<accession>A0ABU5QAK0</accession>
<keyword evidence="1" id="KW-0812">Transmembrane</keyword>
<gene>
    <name evidence="2" type="ORF">VB248_11960</name>
</gene>
<feature type="transmembrane region" description="Helical" evidence="1">
    <location>
        <begin position="164"/>
        <end position="190"/>
    </location>
</feature>
<keyword evidence="1" id="KW-0472">Membrane</keyword>
<name>A0ABU5QAK0_9BACT</name>
<keyword evidence="1" id="KW-1133">Transmembrane helix</keyword>
<feature type="transmembrane region" description="Helical" evidence="1">
    <location>
        <begin position="516"/>
        <end position="533"/>
    </location>
</feature>
<feature type="transmembrane region" description="Helical" evidence="1">
    <location>
        <begin position="263"/>
        <end position="283"/>
    </location>
</feature>
<protein>
    <recommendedName>
        <fullName evidence="4">ABC transporter permease</fullName>
    </recommendedName>
</protein>
<keyword evidence="3" id="KW-1185">Reference proteome</keyword>
<organism evidence="2 3">
    <name type="scientific">Arcicella rigui</name>
    <dbReference type="NCBI Taxonomy" id="797020"/>
    <lineage>
        <taxon>Bacteria</taxon>
        <taxon>Pseudomonadati</taxon>
        <taxon>Bacteroidota</taxon>
        <taxon>Cytophagia</taxon>
        <taxon>Cytophagales</taxon>
        <taxon>Flectobacillaceae</taxon>
        <taxon>Arcicella</taxon>
    </lineage>
</organism>
<feature type="transmembrane region" description="Helical" evidence="1">
    <location>
        <begin position="491"/>
        <end position="510"/>
    </location>
</feature>
<feature type="transmembrane region" description="Helical" evidence="1">
    <location>
        <begin position="417"/>
        <end position="441"/>
    </location>
</feature>
<feature type="transmembrane region" description="Helical" evidence="1">
    <location>
        <begin position="378"/>
        <end position="396"/>
    </location>
</feature>
<dbReference type="EMBL" id="JAYFUM010000012">
    <property type="protein sequence ID" value="MEA5139856.1"/>
    <property type="molecule type" value="Genomic_DNA"/>
</dbReference>
<feature type="transmembrane region" description="Helical" evidence="1">
    <location>
        <begin position="349"/>
        <end position="366"/>
    </location>
</feature>
<evidence type="ECO:0000313" key="2">
    <source>
        <dbReference type="EMBL" id="MEA5139856.1"/>
    </source>
</evidence>
<dbReference type="RefSeq" id="WP_323297015.1">
    <property type="nucleotide sequence ID" value="NZ_JAYFUM010000012.1"/>
</dbReference>
<feature type="transmembrane region" description="Helical" evidence="1">
    <location>
        <begin position="202"/>
        <end position="221"/>
    </location>
</feature>
<comment type="caution">
    <text evidence="2">The sequence shown here is derived from an EMBL/GenBank/DDBJ whole genome shotgun (WGS) entry which is preliminary data.</text>
</comment>
<feature type="transmembrane region" description="Helical" evidence="1">
    <location>
        <begin position="453"/>
        <end position="470"/>
    </location>
</feature>
<feature type="transmembrane region" description="Helical" evidence="1">
    <location>
        <begin position="61"/>
        <end position="79"/>
    </location>
</feature>